<evidence type="ECO:0008006" key="3">
    <source>
        <dbReference type="Google" id="ProtNLM"/>
    </source>
</evidence>
<dbReference type="EMBL" id="LUGH01000485">
    <property type="protein sequence ID" value="OBZ84648.1"/>
    <property type="molecule type" value="Genomic_DNA"/>
</dbReference>
<dbReference type="SUPFAM" id="SSF81383">
    <property type="entry name" value="F-box domain"/>
    <property type="match status" value="1"/>
</dbReference>
<accession>A0A1C7N6L3</accession>
<keyword evidence="2" id="KW-1185">Reference proteome</keyword>
<proteinExistence type="predicted"/>
<dbReference type="Gene3D" id="3.80.10.10">
    <property type="entry name" value="Ribonuclease Inhibitor"/>
    <property type="match status" value="1"/>
</dbReference>
<dbReference type="InterPro" id="IPR032675">
    <property type="entry name" value="LRR_dom_sf"/>
</dbReference>
<evidence type="ECO:0000313" key="1">
    <source>
        <dbReference type="EMBL" id="OBZ84648.1"/>
    </source>
</evidence>
<dbReference type="Proteomes" id="UP000093000">
    <property type="component" value="Unassembled WGS sequence"/>
</dbReference>
<dbReference type="OrthoDB" id="2288800at2759"/>
<dbReference type="AlphaFoldDB" id="A0A1C7N6L3"/>
<reference evidence="1 2" key="1">
    <citation type="submission" date="2016-03" db="EMBL/GenBank/DDBJ databases">
        <title>Choanephora cucurbitarum.</title>
        <authorList>
            <person name="Min B."/>
            <person name="Park H."/>
            <person name="Park J.-H."/>
            <person name="Shin H.-D."/>
            <person name="Choi I.-G."/>
        </authorList>
    </citation>
    <scope>NUCLEOTIDE SEQUENCE [LARGE SCALE GENOMIC DNA]</scope>
    <source>
        <strain evidence="1 2">KUS-F28377</strain>
    </source>
</reference>
<dbReference type="SUPFAM" id="SSF52047">
    <property type="entry name" value="RNI-like"/>
    <property type="match status" value="1"/>
</dbReference>
<sequence length="349" mass="40735">MSLNDRIPKEIWAEIFKQLPDKRQIKTCRLVCQAWDRASSFYFAEGIQVRLGEYDLDRFLEDLSLFDKLGPRITQLSLQGRLKVRIRSMILQPIIGYCPNLEWIRLEKKSAFSYILNLLDTADRLSHVKQVQIVHLKTCSPSERRLHAALNCRLCDTIRQLELVDINLNRVILSHGGLLAYLQYFHHLTDLKVGASIKGEVISLDLVLLSQSCPTLKKVALVGYQLMSHVSCLEPAAQLEYLVFEHTKLTLRVLEWIERCHLYHLCLKNAMVLPGHATEEIIKRFLLLYRQINTDQLIFWSDGWMYFMTPLDDTEEMPIYKIPCERLIVTEDLLYQDLFKSTDDKIRVV</sequence>
<gene>
    <name evidence="1" type="ORF">A0J61_07297</name>
</gene>
<organism evidence="1 2">
    <name type="scientific">Choanephora cucurbitarum</name>
    <dbReference type="NCBI Taxonomy" id="101091"/>
    <lineage>
        <taxon>Eukaryota</taxon>
        <taxon>Fungi</taxon>
        <taxon>Fungi incertae sedis</taxon>
        <taxon>Mucoromycota</taxon>
        <taxon>Mucoromycotina</taxon>
        <taxon>Mucoromycetes</taxon>
        <taxon>Mucorales</taxon>
        <taxon>Mucorineae</taxon>
        <taxon>Choanephoraceae</taxon>
        <taxon>Choanephoroideae</taxon>
        <taxon>Choanephora</taxon>
    </lineage>
</organism>
<dbReference type="InterPro" id="IPR036047">
    <property type="entry name" value="F-box-like_dom_sf"/>
</dbReference>
<protein>
    <recommendedName>
        <fullName evidence="3">F-box domain-containing protein</fullName>
    </recommendedName>
</protein>
<name>A0A1C7N6L3_9FUNG</name>
<comment type="caution">
    <text evidence="1">The sequence shown here is derived from an EMBL/GenBank/DDBJ whole genome shotgun (WGS) entry which is preliminary data.</text>
</comment>
<dbReference type="InParanoid" id="A0A1C7N6L3"/>
<evidence type="ECO:0000313" key="2">
    <source>
        <dbReference type="Proteomes" id="UP000093000"/>
    </source>
</evidence>